<proteinExistence type="predicted"/>
<gene>
    <name evidence="1" type="ORF">C731_1473</name>
</gene>
<evidence type="ECO:0000313" key="2">
    <source>
        <dbReference type="Proteomes" id="UP000006265"/>
    </source>
</evidence>
<organism evidence="1 2">
    <name type="scientific">Mycolicibacterium hassiacum (strain DSM 44199 / CIP 105218 / JCM 12690 / 3849)</name>
    <name type="common">Mycobacterium hassiacum</name>
    <dbReference type="NCBI Taxonomy" id="1122247"/>
    <lineage>
        <taxon>Bacteria</taxon>
        <taxon>Bacillati</taxon>
        <taxon>Actinomycetota</taxon>
        <taxon>Actinomycetes</taxon>
        <taxon>Mycobacteriales</taxon>
        <taxon>Mycobacteriaceae</taxon>
        <taxon>Mycolicibacterium</taxon>
    </lineage>
</organism>
<evidence type="ECO:0000313" key="1">
    <source>
        <dbReference type="EMBL" id="EKF24538.1"/>
    </source>
</evidence>
<sequence>MAQGVPGAFFAIKPNSHHFSYSTSTVSTVAVALIDWPTHKPMPVGFLGRPRCRPVPATG</sequence>
<reference evidence="1 2" key="1">
    <citation type="journal article" date="2012" name="J. Bacteriol.">
        <title>Genome sequence of Mycobacterium hassiacum DSM 44199, a rare source of heat-stable mycobacterial proteins.</title>
        <authorList>
            <person name="Tiago I."/>
            <person name="Maranha A."/>
            <person name="Mendes V."/>
            <person name="Alarico S."/>
            <person name="Moynihan P.J."/>
            <person name="Clarke A.J."/>
            <person name="Macedo-Ribeiro S."/>
            <person name="Pereira P.J."/>
            <person name="Empadinhas N."/>
        </authorList>
    </citation>
    <scope>NUCLEOTIDE SEQUENCE [LARGE SCALE GENOMIC DNA]</scope>
    <source>
        <strain evidence="2">DSM 44199 / CIP 105218 / JCM 12690 / 3849</strain>
    </source>
</reference>
<protein>
    <submittedName>
        <fullName evidence="1">Uncharacterized protein</fullName>
    </submittedName>
</protein>
<dbReference type="AlphaFoldDB" id="K5B8Z1"/>
<accession>K5B8Z1</accession>
<keyword evidence="2" id="KW-1185">Reference proteome</keyword>
<name>K5B8Z1_MYCHD</name>
<dbReference type="EMBL" id="AMRA01000038">
    <property type="protein sequence ID" value="EKF24538.1"/>
    <property type="molecule type" value="Genomic_DNA"/>
</dbReference>
<comment type="caution">
    <text evidence="1">The sequence shown here is derived from an EMBL/GenBank/DDBJ whole genome shotgun (WGS) entry which is preliminary data.</text>
</comment>
<dbReference type="Proteomes" id="UP000006265">
    <property type="component" value="Unassembled WGS sequence"/>
</dbReference>